<organism evidence="1 2">
    <name type="scientific">Halocaridina rubra</name>
    <name type="common">Hawaiian red shrimp</name>
    <dbReference type="NCBI Taxonomy" id="373956"/>
    <lineage>
        <taxon>Eukaryota</taxon>
        <taxon>Metazoa</taxon>
        <taxon>Ecdysozoa</taxon>
        <taxon>Arthropoda</taxon>
        <taxon>Crustacea</taxon>
        <taxon>Multicrustacea</taxon>
        <taxon>Malacostraca</taxon>
        <taxon>Eumalacostraca</taxon>
        <taxon>Eucarida</taxon>
        <taxon>Decapoda</taxon>
        <taxon>Pleocyemata</taxon>
        <taxon>Caridea</taxon>
        <taxon>Atyoidea</taxon>
        <taxon>Atyidae</taxon>
        <taxon>Halocaridina</taxon>
    </lineage>
</organism>
<proteinExistence type="predicted"/>
<evidence type="ECO:0000313" key="1">
    <source>
        <dbReference type="EMBL" id="KAK7073848.1"/>
    </source>
</evidence>
<evidence type="ECO:0000313" key="2">
    <source>
        <dbReference type="Proteomes" id="UP001381693"/>
    </source>
</evidence>
<comment type="caution">
    <text evidence="1">The sequence shown here is derived from an EMBL/GenBank/DDBJ whole genome shotgun (WGS) entry which is preliminary data.</text>
</comment>
<protein>
    <submittedName>
        <fullName evidence="1">Uncharacterized protein</fullName>
    </submittedName>
</protein>
<reference evidence="1 2" key="1">
    <citation type="submission" date="2023-11" db="EMBL/GenBank/DDBJ databases">
        <title>Halocaridina rubra genome assembly.</title>
        <authorList>
            <person name="Smith C."/>
        </authorList>
    </citation>
    <scope>NUCLEOTIDE SEQUENCE [LARGE SCALE GENOMIC DNA]</scope>
    <source>
        <strain evidence="1">EP-1</strain>
        <tissue evidence="1">Whole</tissue>
    </source>
</reference>
<gene>
    <name evidence="1" type="ORF">SK128_001445</name>
</gene>
<dbReference type="Proteomes" id="UP001381693">
    <property type="component" value="Unassembled WGS sequence"/>
</dbReference>
<sequence>MEYVASKHWQWVTSDGSIRTEIFEKAVPSSSIKGLPSRDVLRAFHVTRHFPRDFGKRLHWVKLEFKTKADSIHYLSDPLFLKRGVYFEDMNLRIGYVQVINLNSLSLICMKSKDLMTKNTSMKDIIGNKRRASKRWCFYTEPDYDGDVGNCGRIISSTFGEEIGKNFVTCHFPKTVLPQYLESSCGAISEYLCFREFDVLQKVRAQRIAKKYNKADSKNGTATTVMRINVLCTNGTAGFYASTISNVVNKCSDRVRLMEMTTNENAGTANIMVLLWFVQPLHHNSYDMVVLEEKIGSACIIENLADNYFKKKKFGNLYCKIRCDNKNEASEIFQKFKKCYFDDQTLSTVFVPVSDTSVLGKLAVSAFFCDKYEYKQVVKASKIKGRRWTYYDENMDVKRVNFEKRVSAQYVAKHENAKHIRFCFTDIRQRCEKKSCFFKIVFREPISANHIDQYYCYYASSEFGASKTSAITFGENRRILLLRTKIKMFKNEVREKIINDEAVADMLAISKKSIGLGSRLTKTMPKDAQKLALKEQVMATLTWEFVDRALEHEKQTQKYILRLKTTSRRLFSFVAVYSFLYDFLTSRNGENTNEWCSFSASNNLLKGVAGVITTLEKRVVFFKKVLGKMASVSIRDRFYLIDSAILESRQTERADPDKKIWKRLYAENIAPQKVVDEYNKVFSLLPNEAIVNYNYRTGLVNLSPLMSNSQAIPDYEKLSDFEFYEKYIRSDIFLAKSNKLSALFSENFEILPDTVIKVPRRLERYFNVEMNYALKNNIGFPSNYIRAMVYA</sequence>
<dbReference type="EMBL" id="JAXCGZ010012025">
    <property type="protein sequence ID" value="KAK7073848.1"/>
    <property type="molecule type" value="Genomic_DNA"/>
</dbReference>
<name>A0AAN8X3X7_HALRR</name>
<accession>A0AAN8X3X7</accession>
<dbReference type="AlphaFoldDB" id="A0AAN8X3X7"/>
<keyword evidence="2" id="KW-1185">Reference proteome</keyword>